<proteinExistence type="predicted"/>
<dbReference type="AlphaFoldDB" id="A0A7T7K6P1"/>
<name>A0A7T7K6P1_KLEPN</name>
<organism evidence="1">
    <name type="scientific">Klebsiella pneumoniae subsp. pneumoniae</name>
    <dbReference type="NCBI Taxonomy" id="72407"/>
    <lineage>
        <taxon>Bacteria</taxon>
        <taxon>Pseudomonadati</taxon>
        <taxon>Pseudomonadota</taxon>
        <taxon>Gammaproteobacteria</taxon>
        <taxon>Enterobacterales</taxon>
        <taxon>Enterobacteriaceae</taxon>
        <taxon>Klebsiella/Raoultella group</taxon>
        <taxon>Klebsiella</taxon>
        <taxon>Klebsiella pneumoniae complex</taxon>
    </lineage>
</organism>
<geneLocation type="plasmid" evidence="1">
    <name>pA246-CTX-M-3</name>
</geneLocation>
<keyword evidence="1" id="KW-0614">Plasmid</keyword>
<sequence>MPVMCCQLAEGHLKAKFTGNGVRETTMEINLISHECNRS</sequence>
<accession>A0A7T7K6P1</accession>
<reference evidence="1" key="1">
    <citation type="submission" date="2020-03" db="EMBL/GenBank/DDBJ databases">
        <title>Multidrug resistance plasmid in Klebsiella pneumoniae obtained from an elephant.</title>
        <authorList>
            <person name="Furlan J.P.R."/>
            <person name="Lopes R."/>
            <person name="Stehling E.G."/>
        </authorList>
    </citation>
    <scope>NUCLEOTIDE SEQUENCE</scope>
    <source>
        <strain evidence="1">A246</strain>
        <plasmid evidence="1">pA246-CTX-M-3</plasmid>
    </source>
</reference>
<dbReference type="EMBL" id="MT265678">
    <property type="protein sequence ID" value="QQM12643.1"/>
    <property type="molecule type" value="Genomic_DNA"/>
</dbReference>
<evidence type="ECO:0000313" key="1">
    <source>
        <dbReference type="EMBL" id="QQM12643.1"/>
    </source>
</evidence>
<protein>
    <submittedName>
        <fullName evidence="1">Uncharacterized protein</fullName>
    </submittedName>
</protein>